<dbReference type="Proteomes" id="UP000274504">
    <property type="component" value="Unassembled WGS sequence"/>
</dbReference>
<dbReference type="SUPFAM" id="SSF48403">
    <property type="entry name" value="Ankyrin repeat"/>
    <property type="match status" value="1"/>
</dbReference>
<evidence type="ECO:0000313" key="6">
    <source>
        <dbReference type="EMBL" id="VUZ43332.1"/>
    </source>
</evidence>
<dbReference type="AlphaFoldDB" id="A0A0R3SBP4"/>
<feature type="repeat" description="ANK" evidence="4">
    <location>
        <begin position="210"/>
        <end position="242"/>
    </location>
</feature>
<evidence type="ECO:0000256" key="3">
    <source>
        <dbReference type="ARBA" id="ARBA00023043"/>
    </source>
</evidence>
<dbReference type="GO" id="GO:0016567">
    <property type="term" value="P:protein ubiquitination"/>
    <property type="evidence" value="ECO:0007669"/>
    <property type="project" value="TreeGrafter"/>
</dbReference>
<dbReference type="InterPro" id="IPR051573">
    <property type="entry name" value="Ankyrin-SOCS_box_domain"/>
</dbReference>
<dbReference type="Gene3D" id="1.25.40.20">
    <property type="entry name" value="Ankyrin repeat-containing domain"/>
    <property type="match status" value="2"/>
</dbReference>
<dbReference type="InterPro" id="IPR002110">
    <property type="entry name" value="Ankyrin_rpt"/>
</dbReference>
<dbReference type="Proteomes" id="UP000321570">
    <property type="component" value="Unassembled WGS sequence"/>
</dbReference>
<dbReference type="PROSITE" id="PS50088">
    <property type="entry name" value="ANK_REPEAT"/>
    <property type="match status" value="3"/>
</dbReference>
<evidence type="ECO:0000256" key="4">
    <source>
        <dbReference type="PROSITE-ProRule" id="PRU00023"/>
    </source>
</evidence>
<comment type="similarity">
    <text evidence="1">Belongs to the ankyrin SOCS box (ASB) family.</text>
</comment>
<sequence length="325" mass="36097">MSKCKSLQNLPPIAEAVITKNIIKLNQVLDNGEDPNIYFGGTLQTPLHKACSLGNNKIARILVDRGANVNLQDVYRNTPLHLAASRGYTKIVKYLIDADADPNTLNIWGQTPIFRAAQGGHASVVNTLLLANDRSGYQLNQDGESALTVAAEREYYHVLEKFLNPQFDGWKKRNKQLYLTLIKAALKGNLAMVLLLLERGAPVNYANIQTPLTPLSAAIINGSLQIAKMLIALDADLNAVDEMKDKPLIQAAKRGRWDIFNEILRTGADLKDLSQAWMLACETDNVEMRAFISKEFKLSCLEQPRTIPFKTNVVGNEWLSAKDIQ</sequence>
<reference evidence="9" key="1">
    <citation type="submission" date="2017-02" db="UniProtKB">
        <authorList>
            <consortium name="WormBaseParasite"/>
        </authorList>
    </citation>
    <scope>IDENTIFICATION</scope>
</reference>
<dbReference type="WBParaSite" id="HDID_0000191801-mRNA-1">
    <property type="protein sequence ID" value="HDID_0000191801-mRNA-1"/>
    <property type="gene ID" value="HDID_0000191801"/>
</dbReference>
<name>A0A0R3SBP4_HYMDI</name>
<evidence type="ECO:0000256" key="1">
    <source>
        <dbReference type="ARBA" id="ARBA00005949"/>
    </source>
</evidence>
<dbReference type="EMBL" id="CABIJS010000111">
    <property type="protein sequence ID" value="VUZ43332.1"/>
    <property type="molecule type" value="Genomic_DNA"/>
</dbReference>
<gene>
    <name evidence="5" type="ORF">HDID_LOCUS1919</name>
    <name evidence="6" type="ORF">WMSIL1_LOCUS3825</name>
</gene>
<dbReference type="InterPro" id="IPR036770">
    <property type="entry name" value="Ankyrin_rpt-contain_sf"/>
</dbReference>
<dbReference type="Pfam" id="PF12796">
    <property type="entry name" value="Ank_2"/>
    <property type="match status" value="2"/>
</dbReference>
<protein>
    <submittedName>
        <fullName evidence="9">ANK_REP_REGION domain-containing protein</fullName>
    </submittedName>
</protein>
<feature type="repeat" description="ANK" evidence="4">
    <location>
        <begin position="42"/>
        <end position="74"/>
    </location>
</feature>
<evidence type="ECO:0000256" key="2">
    <source>
        <dbReference type="ARBA" id="ARBA00022737"/>
    </source>
</evidence>
<keyword evidence="2" id="KW-0677">Repeat</keyword>
<accession>A0A0R3SBP4</accession>
<dbReference type="STRING" id="6216.A0A0R3SBP4"/>
<evidence type="ECO:0000313" key="5">
    <source>
        <dbReference type="EMBL" id="VDL19380.1"/>
    </source>
</evidence>
<dbReference type="GO" id="GO:0045732">
    <property type="term" value="P:positive regulation of protein catabolic process"/>
    <property type="evidence" value="ECO:0007669"/>
    <property type="project" value="TreeGrafter"/>
</dbReference>
<keyword evidence="8" id="KW-1185">Reference proteome</keyword>
<evidence type="ECO:0000313" key="8">
    <source>
        <dbReference type="Proteomes" id="UP000321570"/>
    </source>
</evidence>
<reference evidence="5 7" key="2">
    <citation type="submission" date="2018-11" db="EMBL/GenBank/DDBJ databases">
        <authorList>
            <consortium name="Pathogen Informatics"/>
        </authorList>
    </citation>
    <scope>NUCLEOTIDE SEQUENCE [LARGE SCALE GENOMIC DNA]</scope>
</reference>
<dbReference type="PANTHER" id="PTHR24136">
    <property type="entry name" value="SOWAH (DROSOPHILA) HOMOLOG"/>
    <property type="match status" value="1"/>
</dbReference>
<feature type="repeat" description="ANK" evidence="4">
    <location>
        <begin position="75"/>
        <end position="107"/>
    </location>
</feature>
<dbReference type="PANTHER" id="PTHR24136:SF15">
    <property type="entry name" value="ANK_REP_REGION DOMAIN-CONTAINING PROTEIN"/>
    <property type="match status" value="1"/>
</dbReference>
<dbReference type="EMBL" id="UYSG01000410">
    <property type="protein sequence ID" value="VDL19380.1"/>
    <property type="molecule type" value="Genomic_DNA"/>
</dbReference>
<dbReference type="PROSITE" id="PS50297">
    <property type="entry name" value="ANK_REP_REGION"/>
    <property type="match status" value="3"/>
</dbReference>
<dbReference type="PRINTS" id="PR01415">
    <property type="entry name" value="ANKYRIN"/>
</dbReference>
<dbReference type="SMART" id="SM00248">
    <property type="entry name" value="ANK"/>
    <property type="match status" value="8"/>
</dbReference>
<reference evidence="6 8" key="3">
    <citation type="submission" date="2019-07" db="EMBL/GenBank/DDBJ databases">
        <authorList>
            <person name="Jastrzebski P J."/>
            <person name="Paukszto L."/>
            <person name="Jastrzebski P J."/>
        </authorList>
    </citation>
    <scope>NUCLEOTIDE SEQUENCE [LARGE SCALE GENOMIC DNA]</scope>
    <source>
        <strain evidence="6 8">WMS-il1</strain>
    </source>
</reference>
<organism evidence="9">
    <name type="scientific">Hymenolepis diminuta</name>
    <name type="common">Rat tapeworm</name>
    <dbReference type="NCBI Taxonomy" id="6216"/>
    <lineage>
        <taxon>Eukaryota</taxon>
        <taxon>Metazoa</taxon>
        <taxon>Spiralia</taxon>
        <taxon>Lophotrochozoa</taxon>
        <taxon>Platyhelminthes</taxon>
        <taxon>Cestoda</taxon>
        <taxon>Eucestoda</taxon>
        <taxon>Cyclophyllidea</taxon>
        <taxon>Hymenolepididae</taxon>
        <taxon>Hymenolepis</taxon>
    </lineage>
</organism>
<dbReference type="OrthoDB" id="7464126at2759"/>
<evidence type="ECO:0000313" key="9">
    <source>
        <dbReference type="WBParaSite" id="HDID_0000191801-mRNA-1"/>
    </source>
</evidence>
<evidence type="ECO:0000313" key="7">
    <source>
        <dbReference type="Proteomes" id="UP000274504"/>
    </source>
</evidence>
<keyword evidence="3 4" id="KW-0040">ANK repeat</keyword>
<proteinExistence type="inferred from homology"/>